<evidence type="ECO:0000313" key="4">
    <source>
        <dbReference type="Proteomes" id="UP000321798"/>
    </source>
</evidence>
<keyword evidence="1" id="KW-0472">Membrane</keyword>
<gene>
    <name evidence="3" type="ORF">CSO01_35440</name>
</gene>
<evidence type="ECO:0000256" key="2">
    <source>
        <dbReference type="SAM" id="SignalP"/>
    </source>
</evidence>
<protein>
    <recommendedName>
        <fullName evidence="5">Gram-positive cocci surface proteins LPxTG domain-containing protein</fullName>
    </recommendedName>
</protein>
<dbReference type="EMBL" id="BKAL01000016">
    <property type="protein sequence ID" value="GEP70829.1"/>
    <property type="molecule type" value="Genomic_DNA"/>
</dbReference>
<proteinExistence type="predicted"/>
<dbReference type="Proteomes" id="UP000321798">
    <property type="component" value="Unassembled WGS sequence"/>
</dbReference>
<dbReference type="OrthoDB" id="4828317at2"/>
<keyword evidence="1" id="KW-0812">Transmembrane</keyword>
<sequence length="278" mass="28195">MFSRISARRAVAVGVAILSGVTLAATAASAAMPSPDVPQDVAALLSGAAIDQVQDAAAETQQQAADAASNSRALNSIGASVPDLSGRLTSGPAHQVYGFTDAFTHGEATEAAVEPTEEWIAALLSDGRPAGTIRVWKPQGGPAELAGYTGDTVLATSLQVGSRVVIVEDGTIDAYYRLDGDTLTPLPASGQTEFAGPVNLAEAQSVIAARRTQGAQAAQELNEESLGKDHAVGGAGIAVTPDRQGPPTAMVIGMGLLAAGAAGTAYILRRRRRRSLAG</sequence>
<organism evidence="3 4">
    <name type="scientific">Cellulomonas soli</name>
    <dbReference type="NCBI Taxonomy" id="931535"/>
    <lineage>
        <taxon>Bacteria</taxon>
        <taxon>Bacillati</taxon>
        <taxon>Actinomycetota</taxon>
        <taxon>Actinomycetes</taxon>
        <taxon>Micrococcales</taxon>
        <taxon>Cellulomonadaceae</taxon>
        <taxon>Cellulomonas</taxon>
    </lineage>
</organism>
<keyword evidence="4" id="KW-1185">Reference proteome</keyword>
<keyword evidence="1" id="KW-1133">Transmembrane helix</keyword>
<dbReference type="AlphaFoldDB" id="A0A512PHY9"/>
<dbReference type="RefSeq" id="WP_146954596.1">
    <property type="nucleotide sequence ID" value="NZ_BAABBJ010000010.1"/>
</dbReference>
<comment type="caution">
    <text evidence="3">The sequence shown here is derived from an EMBL/GenBank/DDBJ whole genome shotgun (WGS) entry which is preliminary data.</text>
</comment>
<evidence type="ECO:0000313" key="3">
    <source>
        <dbReference type="EMBL" id="GEP70829.1"/>
    </source>
</evidence>
<evidence type="ECO:0000256" key="1">
    <source>
        <dbReference type="SAM" id="Phobius"/>
    </source>
</evidence>
<evidence type="ECO:0008006" key="5">
    <source>
        <dbReference type="Google" id="ProtNLM"/>
    </source>
</evidence>
<accession>A0A512PHY9</accession>
<name>A0A512PHY9_9CELL</name>
<reference evidence="3 4" key="1">
    <citation type="submission" date="2019-07" db="EMBL/GenBank/DDBJ databases">
        <title>Whole genome shotgun sequence of Cellulomonas soli NBRC 109434.</title>
        <authorList>
            <person name="Hosoyama A."/>
            <person name="Uohara A."/>
            <person name="Ohji S."/>
            <person name="Ichikawa N."/>
        </authorList>
    </citation>
    <scope>NUCLEOTIDE SEQUENCE [LARGE SCALE GENOMIC DNA]</scope>
    <source>
        <strain evidence="3 4">NBRC 109434</strain>
    </source>
</reference>
<feature type="signal peptide" evidence="2">
    <location>
        <begin position="1"/>
        <end position="24"/>
    </location>
</feature>
<keyword evidence="2" id="KW-0732">Signal</keyword>
<feature type="transmembrane region" description="Helical" evidence="1">
    <location>
        <begin position="249"/>
        <end position="268"/>
    </location>
</feature>
<feature type="chain" id="PRO_5038708010" description="Gram-positive cocci surface proteins LPxTG domain-containing protein" evidence="2">
    <location>
        <begin position="25"/>
        <end position="278"/>
    </location>
</feature>